<dbReference type="AlphaFoldDB" id="D4D857"/>
<dbReference type="KEGG" id="tve:TRV_03292"/>
<dbReference type="PROSITE" id="PS51782">
    <property type="entry name" value="LYSM"/>
    <property type="match status" value="2"/>
</dbReference>
<dbReference type="InterPro" id="IPR036779">
    <property type="entry name" value="LysM_dom_sf"/>
</dbReference>
<sequence length="176" mass="18617">MLNIPLILGAIILLGTRKAATAALPPRPCAFAVTAANDDTCQSLGAQWGIGMAQFLKWNPGVNCNALVAGKTYCLSAGDSEPGPTASLTPSPQVPTTSRATQTMISKASTGTLVSRSGPIKFLSGMASDCLFYHPVSPGDTCQSIVDQYKAFTLDQFYTWNPSVGKNCESLWLGYY</sequence>
<evidence type="ECO:0000256" key="1">
    <source>
        <dbReference type="ARBA" id="ARBA00022669"/>
    </source>
</evidence>
<evidence type="ECO:0000256" key="2">
    <source>
        <dbReference type="ARBA" id="ARBA00023026"/>
    </source>
</evidence>
<dbReference type="GO" id="GO:0008061">
    <property type="term" value="F:chitin binding"/>
    <property type="evidence" value="ECO:0007669"/>
    <property type="project" value="UniProtKB-KW"/>
</dbReference>
<organism evidence="5 6">
    <name type="scientific">Trichophyton verrucosum (strain HKI 0517)</name>
    <dbReference type="NCBI Taxonomy" id="663202"/>
    <lineage>
        <taxon>Eukaryota</taxon>
        <taxon>Fungi</taxon>
        <taxon>Dikarya</taxon>
        <taxon>Ascomycota</taxon>
        <taxon>Pezizomycotina</taxon>
        <taxon>Eurotiomycetes</taxon>
        <taxon>Eurotiomycetidae</taxon>
        <taxon>Onygenales</taxon>
        <taxon>Arthrodermataceae</taxon>
        <taxon>Trichophyton</taxon>
    </lineage>
</organism>
<feature type="signal peptide" evidence="3">
    <location>
        <begin position="1"/>
        <end position="22"/>
    </location>
</feature>
<reference evidence="6" key="1">
    <citation type="journal article" date="2011" name="Genome Biol.">
        <title>Comparative and functional genomics provide insights into the pathogenicity of dermatophytic fungi.</title>
        <authorList>
            <person name="Burmester A."/>
            <person name="Shelest E."/>
            <person name="Gloeckner G."/>
            <person name="Heddergott C."/>
            <person name="Schindler S."/>
            <person name="Staib P."/>
            <person name="Heidel A."/>
            <person name="Felder M."/>
            <person name="Petzold A."/>
            <person name="Szafranski K."/>
            <person name="Feuermann M."/>
            <person name="Pedruzzi I."/>
            <person name="Priebe S."/>
            <person name="Groth M."/>
            <person name="Winkler R."/>
            <person name="Li W."/>
            <person name="Kniemeyer O."/>
            <person name="Schroeckh V."/>
            <person name="Hertweck C."/>
            <person name="Hube B."/>
            <person name="White T.C."/>
            <person name="Platzer M."/>
            <person name="Guthke R."/>
            <person name="Heitman J."/>
            <person name="Woestemeyer J."/>
            <person name="Zipfel P.F."/>
            <person name="Monod M."/>
            <person name="Brakhage A.A."/>
        </authorList>
    </citation>
    <scope>NUCLEOTIDE SEQUENCE [LARGE SCALE GENOMIC DNA]</scope>
    <source>
        <strain evidence="6">HKI 0517</strain>
    </source>
</reference>
<dbReference type="EMBL" id="ACYE01000167">
    <property type="protein sequence ID" value="EFE42017.1"/>
    <property type="molecule type" value="Genomic_DNA"/>
</dbReference>
<accession>D4D857</accession>
<dbReference type="InterPro" id="IPR052210">
    <property type="entry name" value="LysM1-like"/>
</dbReference>
<keyword evidence="1" id="KW-0147">Chitin-binding</keyword>
<feature type="domain" description="LysM" evidence="4">
    <location>
        <begin position="132"/>
        <end position="176"/>
    </location>
</feature>
<dbReference type="PANTHER" id="PTHR34997:SF1">
    <property type="entry name" value="PEPTIDOGLYCAN-BINDING LYSIN DOMAIN"/>
    <property type="match status" value="1"/>
</dbReference>
<dbReference type="HOGENOM" id="CLU_010591_2_0_1"/>
<dbReference type="RefSeq" id="XP_003022635.1">
    <property type="nucleotide sequence ID" value="XM_003022589.1"/>
</dbReference>
<evidence type="ECO:0000313" key="5">
    <source>
        <dbReference type="EMBL" id="EFE42017.1"/>
    </source>
</evidence>
<proteinExistence type="predicted"/>
<keyword evidence="2" id="KW-0843">Virulence</keyword>
<name>D4D857_TRIVH</name>
<evidence type="ECO:0000259" key="4">
    <source>
        <dbReference type="PROSITE" id="PS51782"/>
    </source>
</evidence>
<feature type="domain" description="LysM" evidence="4">
    <location>
        <begin position="31"/>
        <end position="75"/>
    </location>
</feature>
<dbReference type="SUPFAM" id="SSF54106">
    <property type="entry name" value="LysM domain"/>
    <property type="match status" value="2"/>
</dbReference>
<evidence type="ECO:0000313" key="6">
    <source>
        <dbReference type="Proteomes" id="UP000008383"/>
    </source>
</evidence>
<dbReference type="Pfam" id="PF01476">
    <property type="entry name" value="LysM"/>
    <property type="match status" value="1"/>
</dbReference>
<feature type="chain" id="PRO_5003055658" evidence="3">
    <location>
        <begin position="23"/>
        <end position="176"/>
    </location>
</feature>
<dbReference type="PANTHER" id="PTHR34997">
    <property type="entry name" value="AM15"/>
    <property type="match status" value="1"/>
</dbReference>
<gene>
    <name evidence="5" type="ORF">TRV_03292</name>
</gene>
<protein>
    <submittedName>
        <fullName evidence="5">LysM domain protein, putative</fullName>
    </submittedName>
</protein>
<dbReference type="SMART" id="SM00257">
    <property type="entry name" value="LysM"/>
    <property type="match status" value="1"/>
</dbReference>
<dbReference type="InterPro" id="IPR018392">
    <property type="entry name" value="LysM"/>
</dbReference>
<dbReference type="Proteomes" id="UP000008383">
    <property type="component" value="Unassembled WGS sequence"/>
</dbReference>
<evidence type="ECO:0000256" key="3">
    <source>
        <dbReference type="SAM" id="SignalP"/>
    </source>
</evidence>
<feature type="non-terminal residue" evidence="5">
    <location>
        <position position="176"/>
    </location>
</feature>
<keyword evidence="3" id="KW-0732">Signal</keyword>
<keyword evidence="6" id="KW-1185">Reference proteome</keyword>
<comment type="caution">
    <text evidence="5">The sequence shown here is derived from an EMBL/GenBank/DDBJ whole genome shotgun (WGS) entry which is preliminary data.</text>
</comment>
<dbReference type="OrthoDB" id="4173988at2759"/>
<dbReference type="Gene3D" id="3.10.350.10">
    <property type="entry name" value="LysM domain"/>
    <property type="match status" value="2"/>
</dbReference>
<dbReference type="CDD" id="cd00118">
    <property type="entry name" value="LysM"/>
    <property type="match status" value="1"/>
</dbReference>
<dbReference type="GeneID" id="9581294"/>